<evidence type="ECO:0000313" key="1">
    <source>
        <dbReference type="EMBL" id="JAD22284.1"/>
    </source>
</evidence>
<protein>
    <submittedName>
        <fullName evidence="1">Uncharacterized protein</fullName>
    </submittedName>
</protein>
<proteinExistence type="predicted"/>
<dbReference type="AlphaFoldDB" id="A0A0A8Y917"/>
<organism evidence="1">
    <name type="scientific">Arundo donax</name>
    <name type="common">Giant reed</name>
    <name type="synonym">Donax arundinaceus</name>
    <dbReference type="NCBI Taxonomy" id="35708"/>
    <lineage>
        <taxon>Eukaryota</taxon>
        <taxon>Viridiplantae</taxon>
        <taxon>Streptophyta</taxon>
        <taxon>Embryophyta</taxon>
        <taxon>Tracheophyta</taxon>
        <taxon>Spermatophyta</taxon>
        <taxon>Magnoliopsida</taxon>
        <taxon>Liliopsida</taxon>
        <taxon>Poales</taxon>
        <taxon>Poaceae</taxon>
        <taxon>PACMAD clade</taxon>
        <taxon>Arundinoideae</taxon>
        <taxon>Arundineae</taxon>
        <taxon>Arundo</taxon>
    </lineage>
</organism>
<reference evidence="1" key="2">
    <citation type="journal article" date="2015" name="Data Brief">
        <title>Shoot transcriptome of the giant reed, Arundo donax.</title>
        <authorList>
            <person name="Barrero R.A."/>
            <person name="Guerrero F.D."/>
            <person name="Moolhuijzen P."/>
            <person name="Goolsby J.A."/>
            <person name="Tidwell J."/>
            <person name="Bellgard S.E."/>
            <person name="Bellgard M.I."/>
        </authorList>
    </citation>
    <scope>NUCLEOTIDE SEQUENCE</scope>
    <source>
        <tissue evidence="1">Shoot tissue taken approximately 20 cm above the soil surface</tissue>
    </source>
</reference>
<name>A0A0A8Y917_ARUDO</name>
<sequence length="33" mass="3813">MQIKSKMPQSCANQRVDIEKLDNINHDSRNLEG</sequence>
<accession>A0A0A8Y917</accession>
<reference evidence="1" key="1">
    <citation type="submission" date="2014-09" db="EMBL/GenBank/DDBJ databases">
        <authorList>
            <person name="Magalhaes I.L.F."/>
            <person name="Oliveira U."/>
            <person name="Santos F.R."/>
            <person name="Vidigal T.H.D.A."/>
            <person name="Brescovit A.D."/>
            <person name="Santos A.J."/>
        </authorList>
    </citation>
    <scope>NUCLEOTIDE SEQUENCE</scope>
    <source>
        <tissue evidence="1">Shoot tissue taken approximately 20 cm above the soil surface</tissue>
    </source>
</reference>
<dbReference type="EMBL" id="GBRH01275611">
    <property type="protein sequence ID" value="JAD22284.1"/>
    <property type="molecule type" value="Transcribed_RNA"/>
</dbReference>